<dbReference type="SUPFAM" id="SSF46548">
    <property type="entry name" value="alpha-helical ferredoxin"/>
    <property type="match status" value="1"/>
</dbReference>
<dbReference type="Pfam" id="PF00248">
    <property type="entry name" value="Aldo_ket_red"/>
    <property type="match status" value="1"/>
</dbReference>
<dbReference type="PROSITE" id="PS51379">
    <property type="entry name" value="4FE4S_FER_2"/>
    <property type="match status" value="1"/>
</dbReference>
<comment type="caution">
    <text evidence="2">The sequence shown here is derived from an EMBL/GenBank/DDBJ whole genome shotgun (WGS) entry which is preliminary data.</text>
</comment>
<evidence type="ECO:0000259" key="1">
    <source>
        <dbReference type="PROSITE" id="PS51379"/>
    </source>
</evidence>
<gene>
    <name evidence="2" type="ORF">E3J32_00080</name>
</gene>
<dbReference type="InterPro" id="IPR053135">
    <property type="entry name" value="AKR2_Oxidoreductase"/>
</dbReference>
<evidence type="ECO:0000313" key="3">
    <source>
        <dbReference type="Proteomes" id="UP000315669"/>
    </source>
</evidence>
<proteinExistence type="predicted"/>
<dbReference type="InterPro" id="IPR036812">
    <property type="entry name" value="NAD(P)_OxRdtase_dom_sf"/>
</dbReference>
<dbReference type="AlphaFoldDB" id="A0A523Y4Z5"/>
<dbReference type="InterPro" id="IPR023210">
    <property type="entry name" value="NADP_OxRdtase_dom"/>
</dbReference>
<accession>A0A523Y4Z5</accession>
<reference evidence="2 3" key="1">
    <citation type="submission" date="2019-03" db="EMBL/GenBank/DDBJ databases">
        <title>Metabolic potential of uncultured bacteria and archaea associated with petroleum seepage in deep-sea sediments.</title>
        <authorList>
            <person name="Dong X."/>
            <person name="Hubert C."/>
        </authorList>
    </citation>
    <scope>NUCLEOTIDE SEQUENCE [LARGE SCALE GENOMIC DNA]</scope>
    <source>
        <strain evidence="2">E29_bin25</strain>
    </source>
</reference>
<sequence>MERRRLGKTNLKLSLLGLGGFHLVEVPFEEAVALINYYLDKGGNYLETAQLYGHGDSEKKVGEVMKTRRKECILATKSLNRTKGEILESINESLKNLNTDWIDIFFLHELSQPEVLKEITASGGALEGVEKAKKEGKIRFAAFSSHVTPSVSLKAIQTYPFDVVMVPLNYFDYFNFPQWEDKLLPEVEQRDVGVSAMKPFADGFLWRSWEKALRYTLTLPVGCVVVGANTRRYLEKDIKIADEFVPLSKNEREELLRTAPELGSYVCRQCGDCLPCPEGIDIPRIFLLEGQFDRQMKDGIVRDPPEYALRDRLRFWYGNQEYAQKAYQNLKIKATVCTKCGICEPKCSYEISIINKLKIAHQKLVSSRPAGHIRID</sequence>
<protein>
    <submittedName>
        <fullName evidence="2">Aldo/keto reductase</fullName>
    </submittedName>
</protein>
<dbReference type="EMBL" id="SOII01000005">
    <property type="protein sequence ID" value="TET86643.1"/>
    <property type="molecule type" value="Genomic_DNA"/>
</dbReference>
<dbReference type="Gene3D" id="3.20.20.100">
    <property type="entry name" value="NADP-dependent oxidoreductase domain"/>
    <property type="match status" value="1"/>
</dbReference>
<dbReference type="Proteomes" id="UP000315669">
    <property type="component" value="Unassembled WGS sequence"/>
</dbReference>
<organism evidence="2 3">
    <name type="scientific">Aerophobetes bacterium</name>
    <dbReference type="NCBI Taxonomy" id="2030807"/>
    <lineage>
        <taxon>Bacteria</taxon>
        <taxon>Candidatus Aerophobota</taxon>
    </lineage>
</organism>
<feature type="domain" description="4Fe-4S ferredoxin-type" evidence="1">
    <location>
        <begin position="328"/>
        <end position="357"/>
    </location>
</feature>
<dbReference type="PANTHER" id="PTHR43312:SF1">
    <property type="entry name" value="NADP-DEPENDENT OXIDOREDUCTASE DOMAIN-CONTAINING PROTEIN"/>
    <property type="match status" value="1"/>
</dbReference>
<dbReference type="CDD" id="cd19100">
    <property type="entry name" value="AKR_unchar"/>
    <property type="match status" value="1"/>
</dbReference>
<dbReference type="PANTHER" id="PTHR43312">
    <property type="entry name" value="D-THREO-ALDOSE 1-DEHYDROGENASE"/>
    <property type="match status" value="1"/>
</dbReference>
<dbReference type="InterPro" id="IPR017896">
    <property type="entry name" value="4Fe4S_Fe-S-bd"/>
</dbReference>
<name>A0A523Y4Z5_UNCAE</name>
<evidence type="ECO:0000313" key="2">
    <source>
        <dbReference type="EMBL" id="TET86643.1"/>
    </source>
</evidence>
<dbReference type="SUPFAM" id="SSF51430">
    <property type="entry name" value="NAD(P)-linked oxidoreductase"/>
    <property type="match status" value="1"/>
</dbReference>